<accession>A0A0F9P6F7</accession>
<proteinExistence type="predicted"/>
<dbReference type="InterPro" id="IPR011604">
    <property type="entry name" value="PDDEXK-like_dom_sf"/>
</dbReference>
<organism evidence="2">
    <name type="scientific">marine sediment metagenome</name>
    <dbReference type="NCBI Taxonomy" id="412755"/>
    <lineage>
        <taxon>unclassified sequences</taxon>
        <taxon>metagenomes</taxon>
        <taxon>ecological metagenomes</taxon>
    </lineage>
</organism>
<feature type="domain" description="PD-(D/E)XK endonuclease-like" evidence="1">
    <location>
        <begin position="9"/>
        <end position="240"/>
    </location>
</feature>
<dbReference type="InterPro" id="IPR038726">
    <property type="entry name" value="PDDEXK_AddAB-type"/>
</dbReference>
<evidence type="ECO:0000259" key="1">
    <source>
        <dbReference type="Pfam" id="PF12705"/>
    </source>
</evidence>
<reference evidence="2" key="1">
    <citation type="journal article" date="2015" name="Nature">
        <title>Complex archaea that bridge the gap between prokaryotes and eukaryotes.</title>
        <authorList>
            <person name="Spang A."/>
            <person name="Saw J.H."/>
            <person name="Jorgensen S.L."/>
            <person name="Zaremba-Niedzwiedzka K."/>
            <person name="Martijn J."/>
            <person name="Lind A.E."/>
            <person name="van Eijk R."/>
            <person name="Schleper C."/>
            <person name="Guy L."/>
            <person name="Ettema T.J."/>
        </authorList>
    </citation>
    <scope>NUCLEOTIDE SEQUENCE</scope>
</reference>
<protein>
    <recommendedName>
        <fullName evidence="1">PD-(D/E)XK endonuclease-like domain-containing protein</fullName>
    </recommendedName>
</protein>
<dbReference type="EMBL" id="LAZR01003284">
    <property type="protein sequence ID" value="KKN19982.1"/>
    <property type="molecule type" value="Genomic_DNA"/>
</dbReference>
<gene>
    <name evidence="2" type="ORF">LCGC14_0940350</name>
</gene>
<comment type="caution">
    <text evidence="2">The sequence shown here is derived from an EMBL/GenBank/DDBJ whole genome shotgun (WGS) entry which is preliminary data.</text>
</comment>
<dbReference type="AlphaFoldDB" id="A0A0F9P6F7"/>
<evidence type="ECO:0000313" key="2">
    <source>
        <dbReference type="EMBL" id="KKN19982.1"/>
    </source>
</evidence>
<dbReference type="Pfam" id="PF12705">
    <property type="entry name" value="PDDEXK_1"/>
    <property type="match status" value="1"/>
</dbReference>
<sequence length="270" mass="31168">MGNMVLDYTTISDFLTCRKRYYWRHRQNLVQKVVSTALTFGGTWHESMHALWTGKGDAEAVFIRGYKDVEVAEGDKRTLERGVKVLADYTKRYEGKIFEVLESEVSHSKVTDGVTYCGRMDKIIRWEGGIYVMEHKTTSQLGFTFFNQFALNHQIDGYIWLCKDKMGECAGVLIDAVLIAKTKFNAMRDVATRTEDDMKVFELELLDIAANIYYANETGSYPKNKSMCEYYGECPYRDACLYHDDKRIIEGRYRKSVWDAAKGKEVSKDV</sequence>
<dbReference type="Gene3D" id="3.90.320.10">
    <property type="match status" value="1"/>
</dbReference>
<name>A0A0F9P6F7_9ZZZZ</name>